<organism evidence="12">
    <name type="scientific">Corethrella appendiculata</name>
    <dbReference type="NCBI Taxonomy" id="1370023"/>
    <lineage>
        <taxon>Eukaryota</taxon>
        <taxon>Metazoa</taxon>
        <taxon>Ecdysozoa</taxon>
        <taxon>Arthropoda</taxon>
        <taxon>Hexapoda</taxon>
        <taxon>Insecta</taxon>
        <taxon>Pterygota</taxon>
        <taxon>Neoptera</taxon>
        <taxon>Endopterygota</taxon>
        <taxon>Diptera</taxon>
        <taxon>Nematocera</taxon>
        <taxon>Culicoidea</taxon>
        <taxon>Chaoboridae</taxon>
        <taxon>Corethrella</taxon>
    </lineage>
</organism>
<feature type="domain" description="WH1" evidence="10">
    <location>
        <begin position="22"/>
        <end position="131"/>
    </location>
</feature>
<dbReference type="Pfam" id="PF02205">
    <property type="entry name" value="WH2"/>
    <property type="match status" value="2"/>
</dbReference>
<dbReference type="InterPro" id="IPR011993">
    <property type="entry name" value="PH-like_dom_sf"/>
</dbReference>
<sequence>PKTNKRSNLLTVEENELVFKLLGRKCQSQCTAIVQLYVTEPPAYSHWVKKLTGVLCFVKDSSKRSYYFRIYCLLRHELVWEHELYEKISVIKPRPYFLLFEGQNGIVAFNFASEEEAESIASISAHHGRRTRTSVRREPPQRPPAPNNLQKIVTSSATSNPNPVTTSPIPQMQQQQLQYPQSVSQYQSQQNKRAKGIRLTKADIGAPSNFKHITHVGWNPEKGFDLSGEEETLKPFLEKAGVSERELKDRETREFIYDFITHHKVLDSVKSEQRPSGVVPPPVPSRNQNQSKTAPRPPTRTPIPPPLPTTSPPSTASANKAVPPPPPLPPLGFSNNISLSTPAMSSTTTSSLSNQSTSSSSSLPVCDDSRSALLESIRKGTTLRKIEQDSHSTGGSSDPRNDLLSEIRGGIELRPAGSRELNPQSNRSSSGGTDALADALRRALSERGRVIHSSDESSNSDSDNDNEWDD</sequence>
<evidence type="ECO:0000313" key="12">
    <source>
        <dbReference type="EMBL" id="JAB59341.1"/>
    </source>
</evidence>
<dbReference type="Pfam" id="PF00786">
    <property type="entry name" value="PBD"/>
    <property type="match status" value="1"/>
</dbReference>
<evidence type="ECO:0000256" key="4">
    <source>
        <dbReference type="ARBA" id="ARBA00022553"/>
    </source>
</evidence>
<evidence type="ECO:0000256" key="2">
    <source>
        <dbReference type="ARBA" id="ARBA00004245"/>
    </source>
</evidence>
<reference evidence="12" key="1">
    <citation type="journal article" date="2014" name="Insect Biochem. Mol. Biol.">
        <title>An insight into the sialome of the frog biting fly, Corethrella appendiculata.</title>
        <authorList>
            <person name="Ribeiro J.M.C."/>
            <person name="Chagas A.C."/>
            <person name="Pham V.M."/>
            <person name="Lounibos L.P."/>
            <person name="Calvo E."/>
        </authorList>
    </citation>
    <scope>NUCLEOTIDE SEQUENCE</scope>
    <source>
        <tissue evidence="12">Salivary glands</tissue>
    </source>
</reference>
<dbReference type="SMART" id="SM00246">
    <property type="entry name" value="WH2"/>
    <property type="match status" value="2"/>
</dbReference>
<accession>U5EY48</accession>
<evidence type="ECO:0000259" key="10">
    <source>
        <dbReference type="PROSITE" id="PS50229"/>
    </source>
</evidence>
<evidence type="ECO:0000256" key="1">
    <source>
        <dbReference type="ARBA" id="ARBA00004123"/>
    </source>
</evidence>
<dbReference type="PANTHER" id="PTHR11202:SF36">
    <property type="entry name" value="ACTIN NUCLEATION-PROMOTING FACTOR WASL"/>
    <property type="match status" value="1"/>
</dbReference>
<keyword evidence="7" id="KW-0539">Nucleus</keyword>
<evidence type="ECO:0000256" key="8">
    <source>
        <dbReference type="SAM" id="MobiDB-lite"/>
    </source>
</evidence>
<dbReference type="InterPro" id="IPR000697">
    <property type="entry name" value="WH1/EVH1_dom"/>
</dbReference>
<feature type="compositionally biased region" description="Low complexity" evidence="8">
    <location>
        <begin position="338"/>
        <end position="363"/>
    </location>
</feature>
<feature type="compositionally biased region" description="Basic and acidic residues" evidence="8">
    <location>
        <begin position="399"/>
        <end position="411"/>
    </location>
</feature>
<dbReference type="InterPro" id="IPR000095">
    <property type="entry name" value="CRIB_dom"/>
</dbReference>
<feature type="compositionally biased region" description="Pro residues" evidence="8">
    <location>
        <begin position="295"/>
        <end position="311"/>
    </location>
</feature>
<dbReference type="Gene3D" id="2.30.29.30">
    <property type="entry name" value="Pleckstrin-homology domain (PH domain)/Phosphotyrosine-binding domain (PTB)"/>
    <property type="match status" value="1"/>
</dbReference>
<dbReference type="AlphaFoldDB" id="U5EY48"/>
<dbReference type="InterPro" id="IPR033927">
    <property type="entry name" value="WASPfam_EVH1"/>
</dbReference>
<evidence type="ECO:0000256" key="5">
    <source>
        <dbReference type="ARBA" id="ARBA00022737"/>
    </source>
</evidence>
<dbReference type="Gene3D" id="6.10.280.150">
    <property type="match status" value="1"/>
</dbReference>
<dbReference type="EMBL" id="GANO01000530">
    <property type="protein sequence ID" value="JAB59341.1"/>
    <property type="molecule type" value="mRNA"/>
</dbReference>
<dbReference type="GO" id="GO:0005856">
    <property type="term" value="C:cytoskeleton"/>
    <property type="evidence" value="ECO:0007669"/>
    <property type="project" value="UniProtKB-SubCell"/>
</dbReference>
<dbReference type="PANTHER" id="PTHR11202">
    <property type="entry name" value="SPROUTY-RELATED, EVH1 DOMAIN-CONTAINING PROTEIN FAMILY MEMBER"/>
    <property type="match status" value="1"/>
</dbReference>
<evidence type="ECO:0000256" key="7">
    <source>
        <dbReference type="ARBA" id="ARBA00023242"/>
    </source>
</evidence>
<evidence type="ECO:0000259" key="9">
    <source>
        <dbReference type="PROSITE" id="PS50108"/>
    </source>
</evidence>
<protein>
    <submittedName>
        <fullName evidence="12">Putative actin regulatory protein</fullName>
    </submittedName>
</protein>
<dbReference type="GO" id="GO:0005634">
    <property type="term" value="C:nucleus"/>
    <property type="evidence" value="ECO:0007669"/>
    <property type="project" value="UniProtKB-SubCell"/>
</dbReference>
<keyword evidence="4" id="KW-0597">Phosphoprotein</keyword>
<dbReference type="PROSITE" id="PS50108">
    <property type="entry name" value="CRIB"/>
    <property type="match status" value="1"/>
</dbReference>
<feature type="compositionally biased region" description="Basic and acidic residues" evidence="8">
    <location>
        <begin position="439"/>
        <end position="455"/>
    </location>
</feature>
<dbReference type="SUPFAM" id="SSF50729">
    <property type="entry name" value="PH domain-like"/>
    <property type="match status" value="1"/>
</dbReference>
<dbReference type="SMART" id="SM00461">
    <property type="entry name" value="WH1"/>
    <property type="match status" value="1"/>
</dbReference>
<dbReference type="GO" id="GO:0003779">
    <property type="term" value="F:actin binding"/>
    <property type="evidence" value="ECO:0007669"/>
    <property type="project" value="InterPro"/>
</dbReference>
<dbReference type="SUPFAM" id="SSF47912">
    <property type="entry name" value="Wiscott-Aldrich syndrome protein, WASP, C-terminal domain"/>
    <property type="match status" value="1"/>
</dbReference>
<dbReference type="FunFam" id="2.30.29.30:FF:000130">
    <property type="entry name" value="neural Wiskott-Aldrich syndrome protein"/>
    <property type="match status" value="1"/>
</dbReference>
<dbReference type="PROSITE" id="PS50229">
    <property type="entry name" value="WH1"/>
    <property type="match status" value="1"/>
</dbReference>
<dbReference type="InterPro" id="IPR003124">
    <property type="entry name" value="WH2_dom"/>
</dbReference>
<feature type="region of interest" description="Disordered" evidence="8">
    <location>
        <begin position="122"/>
        <end position="175"/>
    </location>
</feature>
<dbReference type="CDD" id="cd01205">
    <property type="entry name" value="EVH1_WASP-like"/>
    <property type="match status" value="1"/>
</dbReference>
<feature type="domain" description="CRIB" evidence="9">
    <location>
        <begin position="204"/>
        <end position="217"/>
    </location>
</feature>
<evidence type="ECO:0000256" key="6">
    <source>
        <dbReference type="ARBA" id="ARBA00023212"/>
    </source>
</evidence>
<dbReference type="SMART" id="SM00285">
    <property type="entry name" value="PBD"/>
    <property type="match status" value="1"/>
</dbReference>
<evidence type="ECO:0000259" key="11">
    <source>
        <dbReference type="PROSITE" id="PS51082"/>
    </source>
</evidence>
<keyword evidence="6" id="KW-0206">Cytoskeleton</keyword>
<feature type="region of interest" description="Disordered" evidence="8">
    <location>
        <begin position="268"/>
        <end position="367"/>
    </location>
</feature>
<feature type="domain" description="WH2" evidence="11">
    <location>
        <begin position="399"/>
        <end position="416"/>
    </location>
</feature>
<feature type="compositionally biased region" description="Polar residues" evidence="8">
    <location>
        <begin position="147"/>
        <end position="166"/>
    </location>
</feature>
<comment type="subcellular location">
    <subcellularLocation>
        <location evidence="2">Cytoplasm</location>
        <location evidence="2">Cytoskeleton</location>
    </subcellularLocation>
    <subcellularLocation>
        <location evidence="1">Nucleus</location>
    </subcellularLocation>
</comment>
<feature type="non-terminal residue" evidence="12">
    <location>
        <position position="1"/>
    </location>
</feature>
<feature type="region of interest" description="Disordered" evidence="8">
    <location>
        <begin position="380"/>
        <end position="470"/>
    </location>
</feature>
<dbReference type="GO" id="GO:0007015">
    <property type="term" value="P:actin filament organization"/>
    <property type="evidence" value="ECO:0007669"/>
    <property type="project" value="InterPro"/>
</dbReference>
<proteinExistence type="evidence at transcript level"/>
<keyword evidence="3" id="KW-0963">Cytoplasm</keyword>
<name>U5EY48_9DIPT</name>
<dbReference type="InterPro" id="IPR011026">
    <property type="entry name" value="WAS_C"/>
</dbReference>
<dbReference type="PROSITE" id="PS51082">
    <property type="entry name" value="WH2"/>
    <property type="match status" value="2"/>
</dbReference>
<feature type="domain" description="WH2" evidence="11">
    <location>
        <begin position="369"/>
        <end position="386"/>
    </location>
</feature>
<dbReference type="InterPro" id="IPR036936">
    <property type="entry name" value="CRIB_dom_sf"/>
</dbReference>
<dbReference type="Gene3D" id="3.90.810.10">
    <property type="entry name" value="CRIB domain"/>
    <property type="match status" value="1"/>
</dbReference>
<keyword evidence="5" id="KW-0677">Repeat</keyword>
<dbReference type="Pfam" id="PF00568">
    <property type="entry name" value="WH1"/>
    <property type="match status" value="1"/>
</dbReference>
<dbReference type="CDD" id="cd00132">
    <property type="entry name" value="CRIB"/>
    <property type="match status" value="1"/>
</dbReference>
<evidence type="ECO:0000256" key="3">
    <source>
        <dbReference type="ARBA" id="ARBA00022490"/>
    </source>
</evidence>
<feature type="compositionally biased region" description="Polar residues" evidence="8">
    <location>
        <begin position="421"/>
        <end position="432"/>
    </location>
</feature>
<dbReference type="FunFam" id="3.90.810.10:FF:000003">
    <property type="entry name" value="Neural Wiskott-Aldrich syndrome protein-like"/>
    <property type="match status" value="1"/>
</dbReference>